<dbReference type="PROSITE" id="PS00636">
    <property type="entry name" value="DNAJ_1"/>
    <property type="match status" value="1"/>
</dbReference>
<dbReference type="InterPro" id="IPR053232">
    <property type="entry name" value="DnaJ_C/III_chloroplastic"/>
</dbReference>
<comment type="caution">
    <text evidence="2">The sequence shown here is derived from an EMBL/GenBank/DDBJ whole genome shotgun (WGS) entry which is preliminary data.</text>
</comment>
<dbReference type="CDD" id="cd06257">
    <property type="entry name" value="DnaJ"/>
    <property type="match status" value="1"/>
</dbReference>
<sequence length="158" mass="18580">MEISLALQHNLGKSDILSIGPEKMCNKRPITTSSRMNNICNSLSVERKTNYYEVLSLDANKNVDYEDIKKAYRRMALQYHPDICPDPSRKQELTQRFVELCKAYETLSDPVSRYNYDCELNRKLEVMQTSKFPKSVWENQLSGLKRRSYSRMQKKQNN</sequence>
<dbReference type="InterPro" id="IPR018253">
    <property type="entry name" value="DnaJ_domain_CS"/>
</dbReference>
<dbReference type="Proteomes" id="UP001202328">
    <property type="component" value="Unassembled WGS sequence"/>
</dbReference>
<proteinExistence type="predicted"/>
<dbReference type="SUPFAM" id="SSF46565">
    <property type="entry name" value="Chaperone J-domain"/>
    <property type="match status" value="1"/>
</dbReference>
<dbReference type="Gene3D" id="1.10.287.110">
    <property type="entry name" value="DnaJ domain"/>
    <property type="match status" value="1"/>
</dbReference>
<accession>A0AAD4SXW9</accession>
<evidence type="ECO:0000313" key="3">
    <source>
        <dbReference type="Proteomes" id="UP001202328"/>
    </source>
</evidence>
<dbReference type="SMART" id="SM00271">
    <property type="entry name" value="DnaJ"/>
    <property type="match status" value="1"/>
</dbReference>
<dbReference type="Pfam" id="PF00226">
    <property type="entry name" value="DnaJ"/>
    <property type="match status" value="1"/>
</dbReference>
<dbReference type="GO" id="GO:0009507">
    <property type="term" value="C:chloroplast"/>
    <property type="evidence" value="ECO:0007669"/>
    <property type="project" value="TreeGrafter"/>
</dbReference>
<dbReference type="PANTHER" id="PTHR45090:SF3">
    <property type="entry name" value="OS09G0368800 PROTEIN"/>
    <property type="match status" value="1"/>
</dbReference>
<name>A0AAD4SXW9_9MAGN</name>
<keyword evidence="3" id="KW-1185">Reference proteome</keyword>
<protein>
    <recommendedName>
        <fullName evidence="1">J domain-containing protein</fullName>
    </recommendedName>
</protein>
<dbReference type="PROSITE" id="PS50076">
    <property type="entry name" value="DNAJ_2"/>
    <property type="match status" value="1"/>
</dbReference>
<dbReference type="InterPro" id="IPR036869">
    <property type="entry name" value="J_dom_sf"/>
</dbReference>
<dbReference type="InterPro" id="IPR001623">
    <property type="entry name" value="DnaJ_domain"/>
</dbReference>
<evidence type="ECO:0000259" key="1">
    <source>
        <dbReference type="PROSITE" id="PS50076"/>
    </source>
</evidence>
<evidence type="ECO:0000313" key="2">
    <source>
        <dbReference type="EMBL" id="KAI3925645.1"/>
    </source>
</evidence>
<dbReference type="EMBL" id="JAJJMB010008074">
    <property type="protein sequence ID" value="KAI3925645.1"/>
    <property type="molecule type" value="Genomic_DNA"/>
</dbReference>
<reference evidence="2" key="1">
    <citation type="submission" date="2022-04" db="EMBL/GenBank/DDBJ databases">
        <title>A functionally conserved STORR gene fusion in Papaver species that diverged 16.8 million years ago.</title>
        <authorList>
            <person name="Catania T."/>
        </authorList>
    </citation>
    <scope>NUCLEOTIDE SEQUENCE</scope>
    <source>
        <strain evidence="2">S-188037</strain>
    </source>
</reference>
<feature type="domain" description="J" evidence="1">
    <location>
        <begin position="50"/>
        <end position="120"/>
    </location>
</feature>
<dbReference type="AlphaFoldDB" id="A0AAD4SXW9"/>
<gene>
    <name evidence="2" type="ORF">MKW98_001499</name>
</gene>
<organism evidence="2 3">
    <name type="scientific">Papaver atlanticum</name>
    <dbReference type="NCBI Taxonomy" id="357466"/>
    <lineage>
        <taxon>Eukaryota</taxon>
        <taxon>Viridiplantae</taxon>
        <taxon>Streptophyta</taxon>
        <taxon>Embryophyta</taxon>
        <taxon>Tracheophyta</taxon>
        <taxon>Spermatophyta</taxon>
        <taxon>Magnoliopsida</taxon>
        <taxon>Ranunculales</taxon>
        <taxon>Papaveraceae</taxon>
        <taxon>Papaveroideae</taxon>
        <taxon>Papaver</taxon>
    </lineage>
</organism>
<dbReference type="PRINTS" id="PR00625">
    <property type="entry name" value="JDOMAIN"/>
</dbReference>
<dbReference type="PANTHER" id="PTHR45090">
    <property type="entry name" value="CHAPERONE PROTEIN DNAJ 20 CHLOROPLASTIC"/>
    <property type="match status" value="1"/>
</dbReference>